<dbReference type="Proteomes" id="UP000238605">
    <property type="component" value="Unassembled WGS sequence"/>
</dbReference>
<evidence type="ECO:0000256" key="1">
    <source>
        <dbReference type="ARBA" id="ARBA00004442"/>
    </source>
</evidence>
<organism evidence="7 8">
    <name type="scientific">Caldimonas caldifontis</name>
    <dbReference type="NCBI Taxonomy" id="1452508"/>
    <lineage>
        <taxon>Bacteria</taxon>
        <taxon>Pseudomonadati</taxon>
        <taxon>Pseudomonadota</taxon>
        <taxon>Betaproteobacteria</taxon>
        <taxon>Burkholderiales</taxon>
        <taxon>Sphaerotilaceae</taxon>
        <taxon>Caldimonas</taxon>
    </lineage>
</organism>
<dbReference type="InterPro" id="IPR007055">
    <property type="entry name" value="BON_dom"/>
</dbReference>
<accession>A0A2S5SYB4</accession>
<feature type="domain" description="OmpA-like" evidence="6">
    <location>
        <begin position="151"/>
        <end position="266"/>
    </location>
</feature>
<dbReference type="Gene3D" id="3.40.1520.20">
    <property type="match status" value="1"/>
</dbReference>
<dbReference type="PRINTS" id="PR01021">
    <property type="entry name" value="OMPADOMAIN"/>
</dbReference>
<dbReference type="InterPro" id="IPR050330">
    <property type="entry name" value="Bact_OuterMem_StrucFunc"/>
</dbReference>
<comment type="subcellular location">
    <subcellularLocation>
        <location evidence="1">Cell outer membrane</location>
    </subcellularLocation>
</comment>
<keyword evidence="2 4" id="KW-0472">Membrane</keyword>
<dbReference type="Pfam" id="PF04972">
    <property type="entry name" value="BON"/>
    <property type="match status" value="1"/>
</dbReference>
<dbReference type="InterPro" id="IPR006664">
    <property type="entry name" value="OMP_bac"/>
</dbReference>
<dbReference type="EMBL" id="PSNX01000002">
    <property type="protein sequence ID" value="PPE67711.1"/>
    <property type="molecule type" value="Genomic_DNA"/>
</dbReference>
<dbReference type="GO" id="GO:0009279">
    <property type="term" value="C:cell outer membrane"/>
    <property type="evidence" value="ECO:0007669"/>
    <property type="project" value="UniProtKB-SubCell"/>
</dbReference>
<dbReference type="CDD" id="cd07185">
    <property type="entry name" value="OmpA_C-like"/>
    <property type="match status" value="1"/>
</dbReference>
<dbReference type="InterPro" id="IPR036737">
    <property type="entry name" value="OmpA-like_sf"/>
</dbReference>
<evidence type="ECO:0000256" key="5">
    <source>
        <dbReference type="SAM" id="SignalP"/>
    </source>
</evidence>
<keyword evidence="8" id="KW-1185">Reference proteome</keyword>
<dbReference type="PANTHER" id="PTHR30329">
    <property type="entry name" value="STATOR ELEMENT OF FLAGELLAR MOTOR COMPLEX"/>
    <property type="match status" value="1"/>
</dbReference>
<dbReference type="SUPFAM" id="SSF103088">
    <property type="entry name" value="OmpA-like"/>
    <property type="match status" value="1"/>
</dbReference>
<feature type="signal peptide" evidence="5">
    <location>
        <begin position="1"/>
        <end position="29"/>
    </location>
</feature>
<evidence type="ECO:0000313" key="8">
    <source>
        <dbReference type="Proteomes" id="UP000238605"/>
    </source>
</evidence>
<dbReference type="AlphaFoldDB" id="A0A2S5SYB4"/>
<dbReference type="PRINTS" id="PR01023">
    <property type="entry name" value="NAFLGMOTY"/>
</dbReference>
<reference evidence="7 8" key="1">
    <citation type="submission" date="2018-02" db="EMBL/GenBank/DDBJ databases">
        <title>Reclassifiation of [Polyangium] brachysporum DSM 7029 as Guopingzhaonella breviflexa gen. nov., sp. nov., a member of the family Comamonadaceae.</title>
        <authorList>
            <person name="Tang B."/>
        </authorList>
    </citation>
    <scope>NUCLEOTIDE SEQUENCE [LARGE SCALE GENOMIC DNA]</scope>
    <source>
        <strain evidence="7 8">BCRC 80649</strain>
    </source>
</reference>
<dbReference type="PANTHER" id="PTHR30329:SF21">
    <property type="entry name" value="LIPOPROTEIN YIAD-RELATED"/>
    <property type="match status" value="1"/>
</dbReference>
<dbReference type="OrthoDB" id="345640at2"/>
<keyword evidence="5" id="KW-0732">Signal</keyword>
<evidence type="ECO:0000313" key="7">
    <source>
        <dbReference type="EMBL" id="PPE67711.1"/>
    </source>
</evidence>
<comment type="caution">
    <text evidence="7">The sequence shown here is derived from an EMBL/GenBank/DDBJ whole genome shotgun (WGS) entry which is preliminary data.</text>
</comment>
<evidence type="ECO:0000256" key="2">
    <source>
        <dbReference type="ARBA" id="ARBA00023136"/>
    </source>
</evidence>
<dbReference type="RefSeq" id="WP_104300590.1">
    <property type="nucleotide sequence ID" value="NZ_PSNX01000002.1"/>
</dbReference>
<protein>
    <submittedName>
        <fullName evidence="7">Cell envelope biogenesis protein OmpA</fullName>
    </submittedName>
</protein>
<sequence>MWTMPHHCALSGLAAALCLWGAVTSPSLAGGRTEPSPEQVLVSGTVPDEATRAAVLQRLHDLYGAHRVVDQIAVGSVIAPPQWTQHVQNILGPELRQVSRGQLAIRGTQIDLQGEVTNEAQRQQVVSAVATRLNPTYTVRNALRVGTNEQTLLDQALANRIVEFEPGSSVLTPAGRAVLDGMLPTLVRLSARRIEVIGHTDALGAPDANLALSVARADAVRAYLQSQGIDGQRISISGAGASRPVASNQTAEGRARNRRIEFRISQ</sequence>
<proteinExistence type="predicted"/>
<feature type="chain" id="PRO_5015534222" evidence="5">
    <location>
        <begin position="30"/>
        <end position="266"/>
    </location>
</feature>
<evidence type="ECO:0000256" key="4">
    <source>
        <dbReference type="PROSITE-ProRule" id="PRU00473"/>
    </source>
</evidence>
<keyword evidence="3" id="KW-0998">Cell outer membrane</keyword>
<dbReference type="PROSITE" id="PS51123">
    <property type="entry name" value="OMPA_2"/>
    <property type="match status" value="1"/>
</dbReference>
<gene>
    <name evidence="7" type="ORF">C1704_02270</name>
</gene>
<name>A0A2S5SYB4_9BURK</name>
<dbReference type="Pfam" id="PF00691">
    <property type="entry name" value="OmpA"/>
    <property type="match status" value="1"/>
</dbReference>
<dbReference type="InterPro" id="IPR006665">
    <property type="entry name" value="OmpA-like"/>
</dbReference>
<dbReference type="Gene3D" id="3.30.1330.60">
    <property type="entry name" value="OmpA-like domain"/>
    <property type="match status" value="1"/>
</dbReference>
<evidence type="ECO:0000259" key="6">
    <source>
        <dbReference type="PROSITE" id="PS51123"/>
    </source>
</evidence>
<evidence type="ECO:0000256" key="3">
    <source>
        <dbReference type="ARBA" id="ARBA00023237"/>
    </source>
</evidence>